<dbReference type="Proteomes" id="UP000297245">
    <property type="component" value="Unassembled WGS sequence"/>
</dbReference>
<gene>
    <name evidence="2" type="ORF">K435DRAFT_699875</name>
</gene>
<dbReference type="SUPFAM" id="SSF53756">
    <property type="entry name" value="UDP-Glycosyltransferase/glycogen phosphorylase"/>
    <property type="match status" value="1"/>
</dbReference>
<keyword evidence="2" id="KW-0808">Transferase</keyword>
<dbReference type="GO" id="GO:0005946">
    <property type="term" value="C:alpha,alpha-trehalose-phosphate synthase complex (UDP-forming)"/>
    <property type="evidence" value="ECO:0007669"/>
    <property type="project" value="TreeGrafter"/>
</dbReference>
<dbReference type="PANTHER" id="PTHR10788:SF15">
    <property type="entry name" value="TREHALOSE SYNTHASE COMPLEX REGULATORY SUBUNIT TPS3-RELATED"/>
    <property type="match status" value="1"/>
</dbReference>
<keyword evidence="3" id="KW-1185">Reference proteome</keyword>
<dbReference type="GO" id="GO:0003825">
    <property type="term" value="F:alpha,alpha-trehalose-phosphate synthase (UDP-forming) activity"/>
    <property type="evidence" value="ECO:0007669"/>
    <property type="project" value="TreeGrafter"/>
</dbReference>
<organism evidence="2 3">
    <name type="scientific">Dendrothele bispora (strain CBS 962.96)</name>
    <dbReference type="NCBI Taxonomy" id="1314807"/>
    <lineage>
        <taxon>Eukaryota</taxon>
        <taxon>Fungi</taxon>
        <taxon>Dikarya</taxon>
        <taxon>Basidiomycota</taxon>
        <taxon>Agaricomycotina</taxon>
        <taxon>Agaricomycetes</taxon>
        <taxon>Agaricomycetidae</taxon>
        <taxon>Agaricales</taxon>
        <taxon>Agaricales incertae sedis</taxon>
        <taxon>Dendrothele</taxon>
    </lineage>
</organism>
<dbReference type="InterPro" id="IPR001830">
    <property type="entry name" value="Glyco_trans_20"/>
</dbReference>
<evidence type="ECO:0000313" key="3">
    <source>
        <dbReference type="Proteomes" id="UP000297245"/>
    </source>
</evidence>
<accession>A0A4S8KRX7</accession>
<dbReference type="Gene3D" id="3.40.50.2000">
    <property type="entry name" value="Glycogen Phosphorylase B"/>
    <property type="match status" value="2"/>
</dbReference>
<sequence length="502" mass="56129">MGTHGVRTFSVDEKSPTSPIRRTTHHRTQSSLSGADFTTSSTTNTTAPFLKQILWIGTLGTRTSLWSPSLRTRVSATLRADPYRNEVVWVEDGVFEGAYDEFCHQVLWPVLHYEVPDAPREGVGYREYVEVNRRVAEKIRECWKEGDVVWVNDYHLMLVPRMLRAMGVGGTIGFFLHVSFPSSEIIRCLPVRVPLLRGILGADLVGFQTANYARHFRQTCGRVLGVEALPRGVTSGAHTTTTTSTGSGLTRFVTVSVFPMGIDVSRLKERRKSPEVEEWVQVLKSRYKSGGGKDQEKQKVKLVVGRDKLDDIQGVKQKVQAFELFLEKYPEWVGRVVLIQIALPAPPPPPLSSETSTDITSAILSKVAQINSRWSSLTYQPVIFLHTAEVDWNQYLALLSVADAFLVTSLREGMALRSHEFVVSDQEGTLILSEFAGSYSYSGFRSCIAINPWDTRGTAEAIAQALTMGKEEARGRWEELSEHVETQTAQAFVRGFLSRCVR</sequence>
<feature type="region of interest" description="Disordered" evidence="1">
    <location>
        <begin position="1"/>
        <end position="42"/>
    </location>
</feature>
<name>A0A4S8KRX7_DENBC</name>
<evidence type="ECO:0000313" key="2">
    <source>
        <dbReference type="EMBL" id="THU78522.1"/>
    </source>
</evidence>
<dbReference type="CDD" id="cd03788">
    <property type="entry name" value="GT20_TPS"/>
    <property type="match status" value="1"/>
</dbReference>
<evidence type="ECO:0000256" key="1">
    <source>
        <dbReference type="SAM" id="MobiDB-lite"/>
    </source>
</evidence>
<dbReference type="PANTHER" id="PTHR10788">
    <property type="entry name" value="TREHALOSE-6-PHOSPHATE SYNTHASE"/>
    <property type="match status" value="1"/>
</dbReference>
<dbReference type="EMBL" id="ML180177">
    <property type="protein sequence ID" value="THU78522.1"/>
    <property type="molecule type" value="Genomic_DNA"/>
</dbReference>
<protein>
    <submittedName>
        <fullName evidence="2">Glycosyl transferase</fullName>
    </submittedName>
</protein>
<reference evidence="2 3" key="1">
    <citation type="journal article" date="2019" name="Nat. Ecol. Evol.">
        <title>Megaphylogeny resolves global patterns of mushroom evolution.</title>
        <authorList>
            <person name="Varga T."/>
            <person name="Krizsan K."/>
            <person name="Foldi C."/>
            <person name="Dima B."/>
            <person name="Sanchez-Garcia M."/>
            <person name="Sanchez-Ramirez S."/>
            <person name="Szollosi G.J."/>
            <person name="Szarkandi J.G."/>
            <person name="Papp V."/>
            <person name="Albert L."/>
            <person name="Andreopoulos W."/>
            <person name="Angelini C."/>
            <person name="Antonin V."/>
            <person name="Barry K.W."/>
            <person name="Bougher N.L."/>
            <person name="Buchanan P."/>
            <person name="Buyck B."/>
            <person name="Bense V."/>
            <person name="Catcheside P."/>
            <person name="Chovatia M."/>
            <person name="Cooper J."/>
            <person name="Damon W."/>
            <person name="Desjardin D."/>
            <person name="Finy P."/>
            <person name="Geml J."/>
            <person name="Haridas S."/>
            <person name="Hughes K."/>
            <person name="Justo A."/>
            <person name="Karasinski D."/>
            <person name="Kautmanova I."/>
            <person name="Kiss B."/>
            <person name="Kocsube S."/>
            <person name="Kotiranta H."/>
            <person name="LaButti K.M."/>
            <person name="Lechner B.E."/>
            <person name="Liimatainen K."/>
            <person name="Lipzen A."/>
            <person name="Lukacs Z."/>
            <person name="Mihaltcheva S."/>
            <person name="Morgado L.N."/>
            <person name="Niskanen T."/>
            <person name="Noordeloos M.E."/>
            <person name="Ohm R.A."/>
            <person name="Ortiz-Santana B."/>
            <person name="Ovrebo C."/>
            <person name="Racz N."/>
            <person name="Riley R."/>
            <person name="Savchenko A."/>
            <person name="Shiryaev A."/>
            <person name="Soop K."/>
            <person name="Spirin V."/>
            <person name="Szebenyi C."/>
            <person name="Tomsovsky M."/>
            <person name="Tulloss R.E."/>
            <person name="Uehling J."/>
            <person name="Grigoriev I.V."/>
            <person name="Vagvolgyi C."/>
            <person name="Papp T."/>
            <person name="Martin F.M."/>
            <person name="Miettinen O."/>
            <person name="Hibbett D.S."/>
            <person name="Nagy L.G."/>
        </authorList>
    </citation>
    <scope>NUCLEOTIDE SEQUENCE [LARGE SCALE GENOMIC DNA]</scope>
    <source>
        <strain evidence="2 3">CBS 962.96</strain>
    </source>
</reference>
<feature type="non-terminal residue" evidence="2">
    <location>
        <position position="502"/>
    </location>
</feature>
<dbReference type="GO" id="GO:0004805">
    <property type="term" value="F:trehalose-phosphatase activity"/>
    <property type="evidence" value="ECO:0007669"/>
    <property type="project" value="TreeGrafter"/>
</dbReference>
<dbReference type="GO" id="GO:0005992">
    <property type="term" value="P:trehalose biosynthetic process"/>
    <property type="evidence" value="ECO:0007669"/>
    <property type="project" value="InterPro"/>
</dbReference>
<dbReference type="GO" id="GO:0005829">
    <property type="term" value="C:cytosol"/>
    <property type="evidence" value="ECO:0007669"/>
    <property type="project" value="TreeGrafter"/>
</dbReference>
<dbReference type="AlphaFoldDB" id="A0A4S8KRX7"/>
<dbReference type="Pfam" id="PF00982">
    <property type="entry name" value="Glyco_transf_20"/>
    <property type="match status" value="1"/>
</dbReference>
<proteinExistence type="predicted"/>
<dbReference type="OrthoDB" id="755951at2759"/>